<comment type="similarity">
    <text evidence="2">Belongs to the TGF-beta family. GDNF subfamily.</text>
</comment>
<feature type="compositionally biased region" description="Basic residues" evidence="11">
    <location>
        <begin position="82"/>
        <end position="98"/>
    </location>
</feature>
<dbReference type="GO" id="GO:0008083">
    <property type="term" value="F:growth factor activity"/>
    <property type="evidence" value="ECO:0007669"/>
    <property type="project" value="UniProtKB-KW"/>
</dbReference>
<organism evidence="14 15">
    <name type="scientific">Microtus ochrogaster</name>
    <name type="common">Prairie vole</name>
    <dbReference type="NCBI Taxonomy" id="79684"/>
    <lineage>
        <taxon>Eukaryota</taxon>
        <taxon>Metazoa</taxon>
        <taxon>Chordata</taxon>
        <taxon>Craniata</taxon>
        <taxon>Vertebrata</taxon>
        <taxon>Euteleostomi</taxon>
        <taxon>Mammalia</taxon>
        <taxon>Eutheria</taxon>
        <taxon>Euarchontoglires</taxon>
        <taxon>Glires</taxon>
        <taxon>Rodentia</taxon>
        <taxon>Myomorpha</taxon>
        <taxon>Muroidea</taxon>
        <taxon>Cricetidae</taxon>
        <taxon>Arvicolinae</taxon>
        <taxon>Microtus</taxon>
    </lineage>
</organism>
<dbReference type="GO" id="GO:0035860">
    <property type="term" value="P:glial cell-derived neurotrophic factor receptor signaling pathway"/>
    <property type="evidence" value="ECO:0007669"/>
    <property type="project" value="UniProtKB-ARBA"/>
</dbReference>
<evidence type="ECO:0000256" key="12">
    <source>
        <dbReference type="SAM" id="SignalP"/>
    </source>
</evidence>
<dbReference type="Pfam" id="PF00019">
    <property type="entry name" value="TGF_beta"/>
    <property type="match status" value="1"/>
</dbReference>
<dbReference type="FunFam" id="2.10.90.10:FF:000037">
    <property type="entry name" value="neurturin"/>
    <property type="match status" value="1"/>
</dbReference>
<evidence type="ECO:0000313" key="14">
    <source>
        <dbReference type="EMBL" id="KAH0517509.1"/>
    </source>
</evidence>
<evidence type="ECO:0000256" key="11">
    <source>
        <dbReference type="SAM" id="MobiDB-lite"/>
    </source>
</evidence>
<comment type="subunit">
    <text evidence="8">Homodimer; disulfide-linked. Interacts with GFRA2 coreceptor and RET: forms a 2:2:2 ternary complex composed of NRTN ligand, GFRA2 and RET receptor. Also forms a 4:4:4 tetrameric complex composed of 4 copies of NRTN ligand, GFRA2 and RET receptor, which prevents endocytosis of RET.</text>
</comment>
<dbReference type="SUPFAM" id="SSF57501">
    <property type="entry name" value="Cystine-knot cytokines"/>
    <property type="match status" value="1"/>
</dbReference>
<dbReference type="PANTHER" id="PTHR12173">
    <property type="entry name" value="GDNF SUBFAMILY OF TGF-BETA FAMILY"/>
    <property type="match status" value="1"/>
</dbReference>
<gene>
    <name evidence="14" type="ORF">LTLLF_120190</name>
</gene>
<evidence type="ECO:0000256" key="9">
    <source>
        <dbReference type="ARBA" id="ARBA00069369"/>
    </source>
</evidence>
<keyword evidence="6" id="KW-1015">Disulfide bond</keyword>
<name>A0A8J6L2L9_MICOH</name>
<keyword evidence="3" id="KW-0964">Secreted</keyword>
<protein>
    <recommendedName>
        <fullName evidence="9">Neurturin</fullName>
    </recommendedName>
</protein>
<proteinExistence type="inferred from homology"/>
<dbReference type="PROSITE" id="PS51362">
    <property type="entry name" value="TGF_BETA_2"/>
    <property type="match status" value="1"/>
</dbReference>
<dbReference type="InterPro" id="IPR001839">
    <property type="entry name" value="TGF-b_C"/>
</dbReference>
<keyword evidence="5 10" id="KW-0339">Growth factor</keyword>
<evidence type="ECO:0000256" key="2">
    <source>
        <dbReference type="ARBA" id="ARBA00009832"/>
    </source>
</evidence>
<comment type="function">
    <text evidence="7">Growth factor that supports the survival of sympathetic neurons in culture. May regulate the development and maintenance of the CNS. Involved in the development of the neural crest. Might control the size of non-neuronal cell population such as haemopoietic cells. Acts by binding to its coreceptor, GFRA2, leading to autophosphorylation and activation of the RET receptor. Heparan sulfate-binding is required for signaling.</text>
</comment>
<reference evidence="14" key="1">
    <citation type="submission" date="2020-03" db="EMBL/GenBank/DDBJ databases">
        <title>Studies in the Genomics of Life Span.</title>
        <authorList>
            <person name="Glass D."/>
        </authorList>
    </citation>
    <scope>NUCLEOTIDE SEQUENCE</scope>
    <source>
        <strain evidence="14">LTLLF</strain>
        <tissue evidence="14">Muscle</tissue>
    </source>
</reference>
<dbReference type="AlphaFoldDB" id="A0A8J6L2L9"/>
<evidence type="ECO:0000256" key="10">
    <source>
        <dbReference type="RuleBase" id="RU000354"/>
    </source>
</evidence>
<evidence type="ECO:0000256" key="3">
    <source>
        <dbReference type="ARBA" id="ARBA00022525"/>
    </source>
</evidence>
<comment type="caution">
    <text evidence="14">The sequence shown here is derived from an EMBL/GenBank/DDBJ whole genome shotgun (WGS) entry which is preliminary data.</text>
</comment>
<dbReference type="GO" id="GO:0030116">
    <property type="term" value="F:glial cell-derived neurotrophic factor receptor binding"/>
    <property type="evidence" value="ECO:0007669"/>
    <property type="project" value="InterPro"/>
</dbReference>
<evidence type="ECO:0000256" key="6">
    <source>
        <dbReference type="ARBA" id="ARBA00023157"/>
    </source>
</evidence>
<comment type="subcellular location">
    <subcellularLocation>
        <location evidence="1">Secreted</location>
    </subcellularLocation>
</comment>
<dbReference type="Gene3D" id="2.10.90.10">
    <property type="entry name" value="Cystine-knot cytokines"/>
    <property type="match status" value="1"/>
</dbReference>
<keyword evidence="4 12" id="KW-0732">Signal</keyword>
<dbReference type="GO" id="GO:0030971">
    <property type="term" value="F:receptor tyrosine kinase binding"/>
    <property type="evidence" value="ECO:0007669"/>
    <property type="project" value="InterPro"/>
</dbReference>
<feature type="signal peptide" evidence="12">
    <location>
        <begin position="1"/>
        <end position="23"/>
    </location>
</feature>
<dbReference type="EMBL" id="JAATJU010015746">
    <property type="protein sequence ID" value="KAH0517509.1"/>
    <property type="molecule type" value="Genomic_DNA"/>
</dbReference>
<accession>A0A8J6L2L9</accession>
<evidence type="ECO:0000256" key="5">
    <source>
        <dbReference type="ARBA" id="ARBA00023030"/>
    </source>
</evidence>
<dbReference type="GO" id="GO:0005576">
    <property type="term" value="C:extracellular region"/>
    <property type="evidence" value="ECO:0007669"/>
    <property type="project" value="UniProtKB-SubCell"/>
</dbReference>
<evidence type="ECO:0000256" key="1">
    <source>
        <dbReference type="ARBA" id="ARBA00004613"/>
    </source>
</evidence>
<evidence type="ECO:0000259" key="13">
    <source>
        <dbReference type="PROSITE" id="PS51362"/>
    </source>
</evidence>
<dbReference type="Proteomes" id="UP000710432">
    <property type="component" value="Unassembled WGS sequence"/>
</dbReference>
<evidence type="ECO:0000256" key="7">
    <source>
        <dbReference type="ARBA" id="ARBA00055869"/>
    </source>
</evidence>
<dbReference type="PANTHER" id="PTHR12173:SF3">
    <property type="entry name" value="NEURTURIN"/>
    <property type="match status" value="1"/>
</dbReference>
<sequence>MRRWKAAALVSLVCSSLLSVWMCQEGLLLGHRLGPALAPLRRPPRTLDARLARLAQYRALLQGAPDAVELRELSPWAARAPGPRRRAGPRRRRARARSSARPCGLRELEVRVSELGLGYTSDETVLFRYCAGACEAALRIYDLGLRRLRQRRRVRKERVRAHPCCRPTAYEDEVSFLDVHSRYHTLQELSARECACV</sequence>
<feature type="region of interest" description="Disordered" evidence="11">
    <location>
        <begin position="79"/>
        <end position="98"/>
    </location>
</feature>
<dbReference type="InterPro" id="IPR029034">
    <property type="entry name" value="Cystine-knot_cytokine"/>
</dbReference>
<feature type="domain" description="TGF-beta family profile" evidence="13">
    <location>
        <begin position="90"/>
        <end position="197"/>
    </location>
</feature>
<dbReference type="GO" id="GO:0007399">
    <property type="term" value="P:nervous system development"/>
    <property type="evidence" value="ECO:0007669"/>
    <property type="project" value="UniProtKB-ARBA"/>
</dbReference>
<dbReference type="InterPro" id="IPR043401">
    <property type="entry name" value="GDNF_fam"/>
</dbReference>
<evidence type="ECO:0000256" key="4">
    <source>
        <dbReference type="ARBA" id="ARBA00022729"/>
    </source>
</evidence>
<evidence type="ECO:0000313" key="15">
    <source>
        <dbReference type="Proteomes" id="UP000710432"/>
    </source>
</evidence>
<evidence type="ECO:0000256" key="8">
    <source>
        <dbReference type="ARBA" id="ARBA00062854"/>
    </source>
</evidence>
<feature type="chain" id="PRO_5035192188" description="Neurturin" evidence="12">
    <location>
        <begin position="24"/>
        <end position="197"/>
    </location>
</feature>